<dbReference type="EMBL" id="JACAGB010000007">
    <property type="protein sequence ID" value="KAF6353519.1"/>
    <property type="molecule type" value="Genomic_DNA"/>
</dbReference>
<evidence type="ECO:0000256" key="1">
    <source>
        <dbReference type="SAM" id="Phobius"/>
    </source>
</evidence>
<sequence length="146" mass="16291">MSSPSCCKPGCRYYLSPIVTSISSIVIAQILSGSTHYSPQYMSNLIAYYAQPRALAPFLWLFSQMAKFPALFTSPMFQCYFLIVTIAHQKSRVSCPSDVAQWLSINPCTKRSQVQIPVRAHAWVVGSFPSNRCEGGSQSMLMFFSL</sequence>
<feature type="transmembrane region" description="Helical" evidence="1">
    <location>
        <begin position="68"/>
        <end position="87"/>
    </location>
</feature>
<evidence type="ECO:0000313" key="3">
    <source>
        <dbReference type="Proteomes" id="UP000558488"/>
    </source>
</evidence>
<proteinExistence type="predicted"/>
<name>A0A7J7XV58_PIPKU</name>
<accession>A0A7J7XV58</accession>
<comment type="caution">
    <text evidence="2">The sequence shown here is derived from an EMBL/GenBank/DDBJ whole genome shotgun (WGS) entry which is preliminary data.</text>
</comment>
<evidence type="ECO:0000313" key="2">
    <source>
        <dbReference type="EMBL" id="KAF6353519.1"/>
    </source>
</evidence>
<keyword evidence="1" id="KW-1133">Transmembrane helix</keyword>
<gene>
    <name evidence="2" type="ORF">mPipKuh1_010478</name>
</gene>
<dbReference type="AlphaFoldDB" id="A0A7J7XV58"/>
<feature type="transmembrane region" description="Helical" evidence="1">
    <location>
        <begin position="12"/>
        <end position="32"/>
    </location>
</feature>
<keyword evidence="1" id="KW-0812">Transmembrane</keyword>
<keyword evidence="1" id="KW-0472">Membrane</keyword>
<protein>
    <submittedName>
        <fullName evidence="2">Uncharacterized protein</fullName>
    </submittedName>
</protein>
<dbReference type="Proteomes" id="UP000558488">
    <property type="component" value="Unassembled WGS sequence"/>
</dbReference>
<keyword evidence="3" id="KW-1185">Reference proteome</keyword>
<reference evidence="2 3" key="1">
    <citation type="journal article" date="2020" name="Nature">
        <title>Six reference-quality genomes reveal evolution of bat adaptations.</title>
        <authorList>
            <person name="Jebb D."/>
            <person name="Huang Z."/>
            <person name="Pippel M."/>
            <person name="Hughes G.M."/>
            <person name="Lavrichenko K."/>
            <person name="Devanna P."/>
            <person name="Winkler S."/>
            <person name="Jermiin L.S."/>
            <person name="Skirmuntt E.C."/>
            <person name="Katzourakis A."/>
            <person name="Burkitt-Gray L."/>
            <person name="Ray D.A."/>
            <person name="Sullivan K.A.M."/>
            <person name="Roscito J.G."/>
            <person name="Kirilenko B.M."/>
            <person name="Davalos L.M."/>
            <person name="Corthals A.P."/>
            <person name="Power M.L."/>
            <person name="Jones G."/>
            <person name="Ransome R.D."/>
            <person name="Dechmann D.K.N."/>
            <person name="Locatelli A.G."/>
            <person name="Puechmaille S.J."/>
            <person name="Fedrigo O."/>
            <person name="Jarvis E.D."/>
            <person name="Hiller M."/>
            <person name="Vernes S.C."/>
            <person name="Myers E.W."/>
            <person name="Teeling E.C."/>
        </authorList>
    </citation>
    <scope>NUCLEOTIDE SEQUENCE [LARGE SCALE GENOMIC DNA]</scope>
    <source>
        <strain evidence="2">MPipKuh1</strain>
        <tissue evidence="2">Flight muscle</tissue>
    </source>
</reference>
<organism evidence="2 3">
    <name type="scientific">Pipistrellus kuhlii</name>
    <name type="common">Kuhl's pipistrelle</name>
    <dbReference type="NCBI Taxonomy" id="59472"/>
    <lineage>
        <taxon>Eukaryota</taxon>
        <taxon>Metazoa</taxon>
        <taxon>Chordata</taxon>
        <taxon>Craniata</taxon>
        <taxon>Vertebrata</taxon>
        <taxon>Euteleostomi</taxon>
        <taxon>Mammalia</taxon>
        <taxon>Eutheria</taxon>
        <taxon>Laurasiatheria</taxon>
        <taxon>Chiroptera</taxon>
        <taxon>Yangochiroptera</taxon>
        <taxon>Vespertilionidae</taxon>
        <taxon>Pipistrellus</taxon>
    </lineage>
</organism>